<keyword evidence="2" id="KW-0472">Membrane</keyword>
<evidence type="ECO:0000256" key="1">
    <source>
        <dbReference type="SAM" id="MobiDB-lite"/>
    </source>
</evidence>
<feature type="transmembrane region" description="Helical" evidence="2">
    <location>
        <begin position="46"/>
        <end position="65"/>
    </location>
</feature>
<keyword evidence="2" id="KW-1133">Transmembrane helix</keyword>
<evidence type="ECO:0000313" key="3">
    <source>
        <dbReference type="EMBL" id="MFD2583502.1"/>
    </source>
</evidence>
<comment type="caution">
    <text evidence="3">The sequence shown here is derived from an EMBL/GenBank/DDBJ whole genome shotgun (WGS) entry which is preliminary data.</text>
</comment>
<organism evidence="3 4">
    <name type="scientific">Pedobacter vanadiisoli</name>
    <dbReference type="NCBI Taxonomy" id="1761975"/>
    <lineage>
        <taxon>Bacteria</taxon>
        <taxon>Pseudomonadati</taxon>
        <taxon>Bacteroidota</taxon>
        <taxon>Sphingobacteriia</taxon>
        <taxon>Sphingobacteriales</taxon>
        <taxon>Sphingobacteriaceae</taxon>
        <taxon>Pedobacter</taxon>
    </lineage>
</organism>
<accession>A0ABW5MK46</accession>
<dbReference type="RefSeq" id="WP_379079744.1">
    <property type="nucleotide sequence ID" value="NZ_JBHULL010000010.1"/>
</dbReference>
<name>A0ABW5MK46_9SPHI</name>
<keyword evidence="4" id="KW-1185">Reference proteome</keyword>
<dbReference type="EMBL" id="JBHULL010000010">
    <property type="protein sequence ID" value="MFD2583502.1"/>
    <property type="molecule type" value="Genomic_DNA"/>
</dbReference>
<feature type="region of interest" description="Disordered" evidence="1">
    <location>
        <begin position="230"/>
        <end position="253"/>
    </location>
</feature>
<gene>
    <name evidence="3" type="ORF">ACFSR6_13475</name>
</gene>
<keyword evidence="2" id="KW-0812">Transmembrane</keyword>
<protein>
    <submittedName>
        <fullName evidence="3">Uncharacterized protein</fullName>
    </submittedName>
</protein>
<dbReference type="Proteomes" id="UP001597461">
    <property type="component" value="Unassembled WGS sequence"/>
</dbReference>
<evidence type="ECO:0000313" key="4">
    <source>
        <dbReference type="Proteomes" id="UP001597461"/>
    </source>
</evidence>
<reference evidence="4" key="1">
    <citation type="journal article" date="2019" name="Int. J. Syst. Evol. Microbiol.">
        <title>The Global Catalogue of Microorganisms (GCM) 10K type strain sequencing project: providing services to taxonomists for standard genome sequencing and annotation.</title>
        <authorList>
            <consortium name="The Broad Institute Genomics Platform"/>
            <consortium name="The Broad Institute Genome Sequencing Center for Infectious Disease"/>
            <person name="Wu L."/>
            <person name="Ma J."/>
        </authorList>
    </citation>
    <scope>NUCLEOTIDE SEQUENCE [LARGE SCALE GENOMIC DNA]</scope>
    <source>
        <strain evidence="4">KCTC 42866</strain>
    </source>
</reference>
<sequence>MQPIQDKDFDQLFKNAFADAEVTPSRDLWSNIESEITPKKKRTVPIYWLSAAAVLLVATIGILVYQQQDVAVSNGKKLAANTIEAAKPVVAAPIVKDTLPTVVEPLRDIKPVLQAQPKAVNVMAKTKVKKEIKPVIEKQPIVTAPEMQKQETMIAQVESPKNDIKEKIDAVILSQPQTDIVTASNATTVKADEPVNDNEQSNKGIRNMGDVINIIVNKVDKRKDKFIQFRTDDDDSSLSSINIGPFKFGKRKK</sequence>
<evidence type="ECO:0000256" key="2">
    <source>
        <dbReference type="SAM" id="Phobius"/>
    </source>
</evidence>
<proteinExistence type="predicted"/>